<dbReference type="Proteomes" id="UP001289374">
    <property type="component" value="Unassembled WGS sequence"/>
</dbReference>
<keyword evidence="10" id="KW-1185">Reference proteome</keyword>
<name>A0AAE2BI24_9LAMI</name>
<sequence>MPRFTLALGCLVALDETHIEVRVPDSDKGRYRNKKGQISTNVLGLCNIEGKFIYVLSGWEGSTTDGRVLRDIVHRPAGITVPTGNYYSCHNGYGNVEGFLTPYQGVRAVGEATVEAHPIVNKVDTDADTETQGYDVPTTEWCPEKKPTISGKKHKKSNIVADDGLTDVVNTFCDTANQHLSEISKKLFVDYDEVEKRSAVYVAVGSIPGIDLNDHILISDRLAENPNKMDLFFSLPDDARARMVGLMLSGKV</sequence>
<proteinExistence type="inferred from homology"/>
<comment type="cofactor">
    <cofactor evidence="1">
        <name>a divalent metal cation</name>
        <dbReference type="ChEBI" id="CHEBI:60240"/>
    </cofactor>
</comment>
<reference evidence="9" key="2">
    <citation type="journal article" date="2024" name="Plant">
        <title>Genomic evolution and insights into agronomic trait innovations of Sesamum species.</title>
        <authorList>
            <person name="Miao H."/>
            <person name="Wang L."/>
            <person name="Qu L."/>
            <person name="Liu H."/>
            <person name="Sun Y."/>
            <person name="Le M."/>
            <person name="Wang Q."/>
            <person name="Wei S."/>
            <person name="Zheng Y."/>
            <person name="Lin W."/>
            <person name="Duan Y."/>
            <person name="Cao H."/>
            <person name="Xiong S."/>
            <person name="Wang X."/>
            <person name="Wei L."/>
            <person name="Li C."/>
            <person name="Ma Q."/>
            <person name="Ju M."/>
            <person name="Zhao R."/>
            <person name="Li G."/>
            <person name="Mu C."/>
            <person name="Tian Q."/>
            <person name="Mei H."/>
            <person name="Zhang T."/>
            <person name="Gao T."/>
            <person name="Zhang H."/>
        </authorList>
    </citation>
    <scope>NUCLEOTIDE SEQUENCE</scope>
    <source>
        <strain evidence="9">K16</strain>
    </source>
</reference>
<comment type="caution">
    <text evidence="9">The sequence shown here is derived from an EMBL/GenBank/DDBJ whole genome shotgun (WGS) entry which is preliminary data.</text>
</comment>
<comment type="subcellular location">
    <subcellularLocation>
        <location evidence="2">Nucleus</location>
    </subcellularLocation>
</comment>
<keyword evidence="4" id="KW-0540">Nuclease</keyword>
<dbReference type="GO" id="GO:0046872">
    <property type="term" value="F:metal ion binding"/>
    <property type="evidence" value="ECO:0007669"/>
    <property type="project" value="UniProtKB-KW"/>
</dbReference>
<comment type="similarity">
    <text evidence="3">Belongs to the HARBI1 family.</text>
</comment>
<dbReference type="PANTHER" id="PTHR22930:SF281">
    <property type="entry name" value="NUCLEASE"/>
    <property type="match status" value="1"/>
</dbReference>
<protein>
    <recommendedName>
        <fullName evidence="8">DDE Tnp4 domain-containing protein</fullName>
    </recommendedName>
</protein>
<accession>A0AAE2BI24</accession>
<dbReference type="GO" id="GO:0016787">
    <property type="term" value="F:hydrolase activity"/>
    <property type="evidence" value="ECO:0007669"/>
    <property type="project" value="UniProtKB-KW"/>
</dbReference>
<dbReference type="InterPro" id="IPR027806">
    <property type="entry name" value="HARBI1_dom"/>
</dbReference>
<dbReference type="PANTHER" id="PTHR22930">
    <property type="match status" value="1"/>
</dbReference>
<evidence type="ECO:0000256" key="1">
    <source>
        <dbReference type="ARBA" id="ARBA00001968"/>
    </source>
</evidence>
<dbReference type="GO" id="GO:0004518">
    <property type="term" value="F:nuclease activity"/>
    <property type="evidence" value="ECO:0007669"/>
    <property type="project" value="UniProtKB-KW"/>
</dbReference>
<evidence type="ECO:0000259" key="8">
    <source>
        <dbReference type="Pfam" id="PF13359"/>
    </source>
</evidence>
<dbReference type="AlphaFoldDB" id="A0AAE2BI24"/>
<feature type="domain" description="DDE Tnp4" evidence="8">
    <location>
        <begin position="14"/>
        <end position="105"/>
    </location>
</feature>
<reference evidence="9" key="1">
    <citation type="submission" date="2020-06" db="EMBL/GenBank/DDBJ databases">
        <authorList>
            <person name="Li T."/>
            <person name="Hu X."/>
            <person name="Zhang T."/>
            <person name="Song X."/>
            <person name="Zhang H."/>
            <person name="Dai N."/>
            <person name="Sheng W."/>
            <person name="Hou X."/>
            <person name="Wei L."/>
        </authorList>
    </citation>
    <scope>NUCLEOTIDE SEQUENCE</scope>
    <source>
        <strain evidence="9">K16</strain>
        <tissue evidence="9">Leaf</tissue>
    </source>
</reference>
<keyword evidence="5" id="KW-0479">Metal-binding</keyword>
<evidence type="ECO:0000256" key="6">
    <source>
        <dbReference type="ARBA" id="ARBA00022801"/>
    </source>
</evidence>
<evidence type="ECO:0000256" key="4">
    <source>
        <dbReference type="ARBA" id="ARBA00022722"/>
    </source>
</evidence>
<keyword evidence="6" id="KW-0378">Hydrolase</keyword>
<evidence type="ECO:0000313" key="9">
    <source>
        <dbReference type="EMBL" id="KAK4386192.1"/>
    </source>
</evidence>
<gene>
    <name evidence="9" type="ORF">Sango_2489800</name>
</gene>
<evidence type="ECO:0000256" key="2">
    <source>
        <dbReference type="ARBA" id="ARBA00004123"/>
    </source>
</evidence>
<organism evidence="9 10">
    <name type="scientific">Sesamum angolense</name>
    <dbReference type="NCBI Taxonomy" id="2727404"/>
    <lineage>
        <taxon>Eukaryota</taxon>
        <taxon>Viridiplantae</taxon>
        <taxon>Streptophyta</taxon>
        <taxon>Embryophyta</taxon>
        <taxon>Tracheophyta</taxon>
        <taxon>Spermatophyta</taxon>
        <taxon>Magnoliopsida</taxon>
        <taxon>eudicotyledons</taxon>
        <taxon>Gunneridae</taxon>
        <taxon>Pentapetalae</taxon>
        <taxon>asterids</taxon>
        <taxon>lamiids</taxon>
        <taxon>Lamiales</taxon>
        <taxon>Pedaliaceae</taxon>
        <taxon>Sesamum</taxon>
    </lineage>
</organism>
<dbReference type="GO" id="GO:0005634">
    <property type="term" value="C:nucleus"/>
    <property type="evidence" value="ECO:0007669"/>
    <property type="project" value="UniProtKB-SubCell"/>
</dbReference>
<evidence type="ECO:0000313" key="10">
    <source>
        <dbReference type="Proteomes" id="UP001289374"/>
    </source>
</evidence>
<evidence type="ECO:0000256" key="5">
    <source>
        <dbReference type="ARBA" id="ARBA00022723"/>
    </source>
</evidence>
<dbReference type="Pfam" id="PF13359">
    <property type="entry name" value="DDE_Tnp_4"/>
    <property type="match status" value="1"/>
</dbReference>
<keyword evidence="7" id="KW-0539">Nucleus</keyword>
<evidence type="ECO:0000256" key="7">
    <source>
        <dbReference type="ARBA" id="ARBA00023242"/>
    </source>
</evidence>
<dbReference type="EMBL" id="JACGWL010000015">
    <property type="protein sequence ID" value="KAK4386192.1"/>
    <property type="molecule type" value="Genomic_DNA"/>
</dbReference>
<dbReference type="InterPro" id="IPR045249">
    <property type="entry name" value="HARBI1-like"/>
</dbReference>
<evidence type="ECO:0000256" key="3">
    <source>
        <dbReference type="ARBA" id="ARBA00006958"/>
    </source>
</evidence>